<dbReference type="InterPro" id="IPR018957">
    <property type="entry name" value="Znf_C3HC4_RING-type"/>
</dbReference>
<evidence type="ECO:0000256" key="4">
    <source>
        <dbReference type="SAM" id="Phobius"/>
    </source>
</evidence>
<evidence type="ECO:0000313" key="6">
    <source>
        <dbReference type="EMBL" id="QPH04059.1"/>
    </source>
</evidence>
<keyword evidence="7" id="KW-1185">Reference proteome</keyword>
<organism evidence="6 7">
    <name type="scientific">Epichloe festucae (strain Fl1)</name>
    <dbReference type="NCBI Taxonomy" id="877507"/>
    <lineage>
        <taxon>Eukaryota</taxon>
        <taxon>Fungi</taxon>
        <taxon>Dikarya</taxon>
        <taxon>Ascomycota</taxon>
        <taxon>Pezizomycotina</taxon>
        <taxon>Sordariomycetes</taxon>
        <taxon>Hypocreomycetidae</taxon>
        <taxon>Hypocreales</taxon>
        <taxon>Clavicipitaceae</taxon>
        <taxon>Epichloe</taxon>
    </lineage>
</organism>
<dbReference type="OrthoDB" id="5150992at2759"/>
<dbReference type="AlphaFoldDB" id="A0A7S9KU20"/>
<keyword evidence="2" id="KW-0863">Zinc-finger</keyword>
<sequence>MESLTRIITNIRNDLVLASKIAIAVAVAILVAVLILFTGFALYRRLERRRRKQRLWKQPETRPVHQLIARRRLRPFVRRIAIDTTVGWYSAHARSEGQIDKGHCPLCDKPLVTELQVEKKASNNYLRTFFKKLISGQVFPVALRSNNVSLLLKNSETRSRQRTCSRTQASTASSEEEERQAIADLKSVRFASEVSQLLGCGHMFHSPCLVNWWLEKRGYCQVCGFEY</sequence>
<dbReference type="EMBL" id="CP031388">
    <property type="protein sequence ID" value="QPH04059.1"/>
    <property type="molecule type" value="Genomic_DNA"/>
</dbReference>
<evidence type="ECO:0000256" key="2">
    <source>
        <dbReference type="ARBA" id="ARBA00022771"/>
    </source>
</evidence>
<keyword evidence="3" id="KW-0862">Zinc</keyword>
<reference evidence="6 7" key="1">
    <citation type="journal article" date="2018" name="PLoS Genet.">
        <title>Repeat elements organise 3D genome structure and mediate transcription in the filamentous fungus Epichloe festucae.</title>
        <authorList>
            <person name="Winter D.J."/>
            <person name="Ganley A.R.D."/>
            <person name="Young C.A."/>
            <person name="Liachko I."/>
            <person name="Schardl C.L."/>
            <person name="Dupont P.Y."/>
            <person name="Berry D."/>
            <person name="Ram A."/>
            <person name="Scott B."/>
            <person name="Cox M.P."/>
        </authorList>
    </citation>
    <scope>NUCLEOTIDE SEQUENCE [LARGE SCALE GENOMIC DNA]</scope>
    <source>
        <strain evidence="6 7">Fl1</strain>
    </source>
</reference>
<feature type="domain" description="Zinc finger C3HC4 RING-type" evidence="5">
    <location>
        <begin position="194"/>
        <end position="223"/>
    </location>
</feature>
<protein>
    <recommendedName>
        <fullName evidence="5">Zinc finger C3HC4 RING-type domain-containing protein</fullName>
    </recommendedName>
</protein>
<keyword evidence="4" id="KW-0472">Membrane</keyword>
<name>A0A7S9KU20_EPIFF</name>
<feature type="transmembrane region" description="Helical" evidence="4">
    <location>
        <begin position="21"/>
        <end position="43"/>
    </location>
</feature>
<dbReference type="SUPFAM" id="SSF57850">
    <property type="entry name" value="RING/U-box"/>
    <property type="match status" value="1"/>
</dbReference>
<accession>A0A7S9KU20</accession>
<evidence type="ECO:0000259" key="5">
    <source>
        <dbReference type="Pfam" id="PF00097"/>
    </source>
</evidence>
<gene>
    <name evidence="6" type="ORF">C2857_000695</name>
</gene>
<dbReference type="Pfam" id="PF00097">
    <property type="entry name" value="zf-C3HC4"/>
    <property type="match status" value="1"/>
</dbReference>
<dbReference type="Proteomes" id="UP000594364">
    <property type="component" value="Chromosome 4"/>
</dbReference>
<evidence type="ECO:0000313" key="7">
    <source>
        <dbReference type="Proteomes" id="UP000594364"/>
    </source>
</evidence>
<dbReference type="InterPro" id="IPR013083">
    <property type="entry name" value="Znf_RING/FYVE/PHD"/>
</dbReference>
<dbReference type="GO" id="GO:0008270">
    <property type="term" value="F:zinc ion binding"/>
    <property type="evidence" value="ECO:0007669"/>
    <property type="project" value="UniProtKB-KW"/>
</dbReference>
<dbReference type="Gene3D" id="3.30.40.10">
    <property type="entry name" value="Zinc/RING finger domain, C3HC4 (zinc finger)"/>
    <property type="match status" value="1"/>
</dbReference>
<proteinExistence type="predicted"/>
<keyword evidence="4" id="KW-0812">Transmembrane</keyword>
<evidence type="ECO:0000256" key="3">
    <source>
        <dbReference type="ARBA" id="ARBA00022833"/>
    </source>
</evidence>
<evidence type="ECO:0000256" key="1">
    <source>
        <dbReference type="ARBA" id="ARBA00022723"/>
    </source>
</evidence>
<keyword evidence="1" id="KW-0479">Metal-binding</keyword>
<keyword evidence="4" id="KW-1133">Transmembrane helix</keyword>